<dbReference type="PANTHER" id="PTHR23026:SF123">
    <property type="entry name" value="NAD(P)H NITROREDUCTASE RV3131-RELATED"/>
    <property type="match status" value="1"/>
</dbReference>
<evidence type="ECO:0000313" key="1">
    <source>
        <dbReference type="EMBL" id="MBO2446365.1"/>
    </source>
</evidence>
<gene>
    <name evidence="1" type="ORF">J4573_04635</name>
</gene>
<dbReference type="AlphaFoldDB" id="A0A939T7Z2"/>
<proteinExistence type="predicted"/>
<name>A0A939T7Z2_9ACTN</name>
<dbReference type="Proteomes" id="UP000669179">
    <property type="component" value="Unassembled WGS sequence"/>
</dbReference>
<evidence type="ECO:0000313" key="2">
    <source>
        <dbReference type="Proteomes" id="UP000669179"/>
    </source>
</evidence>
<dbReference type="InterPro" id="IPR050627">
    <property type="entry name" value="Nitroreductase/BluB"/>
</dbReference>
<sequence>MSNPLENHASVRSLLSAAILAPSVHNTQPWRFVLRSGPVLELHSDPDRRLNVLDPRGRAMLISCGAALLNLRLAMVAAGRRPEVTVTAGEGGGTLLAEVRSGVPAERSEEDARLFTAIARRRSNRLPFEERQVPDTVVKEMIEAAIAEGAQLWAADRDVARELQDVIRNAEQELVADPDYRNELDLWTADRHRLDGVPRYAFGPRPGPGEPPMRDFGLDWWHTERPGVRFERTPQLASLATMGEGPAIWLAAGQALQRVLLTATANGVATSLFTQPLDLQDMRLPWAENEHDLHLQAMIRFGYGPPAPSSPRRPVSAVLEAP</sequence>
<dbReference type="GO" id="GO:0016491">
    <property type="term" value="F:oxidoreductase activity"/>
    <property type="evidence" value="ECO:0007669"/>
    <property type="project" value="InterPro"/>
</dbReference>
<dbReference type="SUPFAM" id="SSF55469">
    <property type="entry name" value="FMN-dependent nitroreductase-like"/>
    <property type="match status" value="2"/>
</dbReference>
<dbReference type="PANTHER" id="PTHR23026">
    <property type="entry name" value="NADPH NITROREDUCTASE"/>
    <property type="match status" value="1"/>
</dbReference>
<keyword evidence="2" id="KW-1185">Reference proteome</keyword>
<dbReference type="EMBL" id="JAGEOJ010000002">
    <property type="protein sequence ID" value="MBO2446365.1"/>
    <property type="molecule type" value="Genomic_DNA"/>
</dbReference>
<protein>
    <submittedName>
        <fullName evidence="1">Nitroreductase family protein</fullName>
    </submittedName>
</protein>
<dbReference type="Gene3D" id="3.40.109.10">
    <property type="entry name" value="NADH Oxidase"/>
    <property type="match status" value="2"/>
</dbReference>
<dbReference type="RefSeq" id="WP_208253977.1">
    <property type="nucleotide sequence ID" value="NZ_JAGEOJ010000002.1"/>
</dbReference>
<reference evidence="1" key="1">
    <citation type="submission" date="2021-03" db="EMBL/GenBank/DDBJ databases">
        <authorList>
            <person name="Kanchanasin P."/>
            <person name="Saeng-In P."/>
            <person name="Phongsopitanun W."/>
            <person name="Yuki M."/>
            <person name="Kudo T."/>
            <person name="Ohkuma M."/>
            <person name="Tanasupawat S."/>
        </authorList>
    </citation>
    <scope>NUCLEOTIDE SEQUENCE</scope>
    <source>
        <strain evidence="1">GKU 128</strain>
    </source>
</reference>
<dbReference type="NCBIfam" id="NF047509">
    <property type="entry name" value="Rv3131_FMN_oxido"/>
    <property type="match status" value="1"/>
</dbReference>
<dbReference type="InterPro" id="IPR000415">
    <property type="entry name" value="Nitroreductase-like"/>
</dbReference>
<organism evidence="1 2">
    <name type="scientific">Actinomadura barringtoniae</name>
    <dbReference type="NCBI Taxonomy" id="1427535"/>
    <lineage>
        <taxon>Bacteria</taxon>
        <taxon>Bacillati</taxon>
        <taxon>Actinomycetota</taxon>
        <taxon>Actinomycetes</taxon>
        <taxon>Streptosporangiales</taxon>
        <taxon>Thermomonosporaceae</taxon>
        <taxon>Actinomadura</taxon>
    </lineage>
</organism>
<accession>A0A939T7Z2</accession>
<comment type="caution">
    <text evidence="1">The sequence shown here is derived from an EMBL/GenBank/DDBJ whole genome shotgun (WGS) entry which is preliminary data.</text>
</comment>